<evidence type="ECO:0000313" key="1">
    <source>
        <dbReference type="EMBL" id="CAH1783962.1"/>
    </source>
</evidence>
<dbReference type="AlphaFoldDB" id="A0A8J1T829"/>
<sequence length="306" mass="35808">MPKNMSSRITYVALFFSLYIHNFPAWKDTEECHHDNFFLVRQGWRPGSNCTKMQYIRRNSNLTDCFKSACKNNSNLVIHKQYKLKQACTLYRCESNHDITDWEYGWSNKWESTKAYALLHPSTPRCRNSFFIRRTWDTGKRVCANCDNIKYMNVEDLYSCMSHACDEEANALNFWDKRKCQIMRCRWNSTRLSYNFNFSRTAAKVTTYSLASQITTVNTMTTILSPKPTTQTKPQFFRVLALIMTGVAGMVLGLITVAVFYYILIHRRRQEQIPGQTSRDSLDYYSYTYTTIDESTMMPCGPPSLK</sequence>
<gene>
    <name evidence="1" type="ORF">OFUS_LOCUS10230</name>
</gene>
<reference evidence="1" key="1">
    <citation type="submission" date="2022-03" db="EMBL/GenBank/DDBJ databases">
        <authorList>
            <person name="Martin C."/>
        </authorList>
    </citation>
    <scope>NUCLEOTIDE SEQUENCE</scope>
</reference>
<proteinExistence type="predicted"/>
<dbReference type="EMBL" id="CAIIXF020000005">
    <property type="protein sequence ID" value="CAH1783962.1"/>
    <property type="molecule type" value="Genomic_DNA"/>
</dbReference>
<protein>
    <submittedName>
        <fullName evidence="1">Uncharacterized protein</fullName>
    </submittedName>
</protein>
<name>A0A8J1T829_OWEFU</name>
<organism evidence="1 2">
    <name type="scientific">Owenia fusiformis</name>
    <name type="common">Polychaete worm</name>
    <dbReference type="NCBI Taxonomy" id="6347"/>
    <lineage>
        <taxon>Eukaryota</taxon>
        <taxon>Metazoa</taxon>
        <taxon>Spiralia</taxon>
        <taxon>Lophotrochozoa</taxon>
        <taxon>Annelida</taxon>
        <taxon>Polychaeta</taxon>
        <taxon>Sedentaria</taxon>
        <taxon>Canalipalpata</taxon>
        <taxon>Sabellida</taxon>
        <taxon>Oweniida</taxon>
        <taxon>Oweniidae</taxon>
        <taxon>Owenia</taxon>
    </lineage>
</organism>
<dbReference type="Proteomes" id="UP000749559">
    <property type="component" value="Unassembled WGS sequence"/>
</dbReference>
<accession>A0A8J1T829</accession>
<evidence type="ECO:0000313" key="2">
    <source>
        <dbReference type="Proteomes" id="UP000749559"/>
    </source>
</evidence>
<comment type="caution">
    <text evidence="1">The sequence shown here is derived from an EMBL/GenBank/DDBJ whole genome shotgun (WGS) entry which is preliminary data.</text>
</comment>
<keyword evidence="2" id="KW-1185">Reference proteome</keyword>